<dbReference type="GO" id="GO:0016887">
    <property type="term" value="F:ATP hydrolysis activity"/>
    <property type="evidence" value="ECO:0007669"/>
    <property type="project" value="InterPro"/>
</dbReference>
<name>K6Z9S0_9ALTE</name>
<gene>
    <name evidence="2" type="ORF">GARC_3236</name>
</gene>
<feature type="domain" description="ATPase AAA-type core" evidence="1">
    <location>
        <begin position="60"/>
        <end position="154"/>
    </location>
</feature>
<dbReference type="STRING" id="493475.GARC_3236"/>
<comment type="caution">
    <text evidence="2">The sequence shown here is derived from an EMBL/GenBank/DDBJ whole genome shotgun (WGS) entry which is preliminary data.</text>
</comment>
<reference evidence="2 3" key="1">
    <citation type="journal article" date="2017" name="Antonie Van Leeuwenhoek">
        <title>Rhizobium rhizosphaerae sp. nov., a novel species isolated from rice rhizosphere.</title>
        <authorList>
            <person name="Zhao J.J."/>
            <person name="Zhang J."/>
            <person name="Zhang R.J."/>
            <person name="Zhang C.W."/>
            <person name="Yin H.Q."/>
            <person name="Zhang X.X."/>
        </authorList>
    </citation>
    <scope>NUCLEOTIDE SEQUENCE [LARGE SCALE GENOMIC DNA]</scope>
    <source>
        <strain evidence="2 3">BSs20135</strain>
    </source>
</reference>
<dbReference type="AlphaFoldDB" id="K6Z9S0"/>
<dbReference type="OrthoDB" id="9809379at2"/>
<protein>
    <recommendedName>
        <fullName evidence="1">ATPase AAA-type core domain-containing protein</fullName>
    </recommendedName>
</protein>
<dbReference type="eggNOG" id="COG0464">
    <property type="taxonomic scope" value="Bacteria"/>
</dbReference>
<dbReference type="Proteomes" id="UP000006327">
    <property type="component" value="Unassembled WGS sequence"/>
</dbReference>
<accession>K6Z9S0</accession>
<proteinExistence type="predicted"/>
<evidence type="ECO:0000259" key="1">
    <source>
        <dbReference type="Pfam" id="PF00004"/>
    </source>
</evidence>
<dbReference type="SUPFAM" id="SSF52540">
    <property type="entry name" value="P-loop containing nucleoside triphosphate hydrolases"/>
    <property type="match status" value="1"/>
</dbReference>
<dbReference type="Pfam" id="PF00004">
    <property type="entry name" value="AAA"/>
    <property type="match status" value="1"/>
</dbReference>
<sequence>MAITHFKSLFSEYHHGPTSYIHMLSKPIAEPRDTAIHQDDIDKLKQAMTQSVKKMSSKLAFYGSHNTDKALQLNHLAYYMKQNVYFVDCKHLVEKYIGETEKNLSKLIAQAGSESWILFFDEADALFGRRSTVKDAHHKYANQEVSYLFKRLSQYPGLSILSLTKKSKLENIQYVVDSVICFR</sequence>
<evidence type="ECO:0000313" key="2">
    <source>
        <dbReference type="EMBL" id="GAC20195.1"/>
    </source>
</evidence>
<dbReference type="GO" id="GO:0005524">
    <property type="term" value="F:ATP binding"/>
    <property type="evidence" value="ECO:0007669"/>
    <property type="project" value="InterPro"/>
</dbReference>
<keyword evidence="3" id="KW-1185">Reference proteome</keyword>
<dbReference type="InterPro" id="IPR027417">
    <property type="entry name" value="P-loop_NTPase"/>
</dbReference>
<dbReference type="Gene3D" id="3.40.50.300">
    <property type="entry name" value="P-loop containing nucleotide triphosphate hydrolases"/>
    <property type="match status" value="1"/>
</dbReference>
<dbReference type="EMBL" id="BAEO01000049">
    <property type="protein sequence ID" value="GAC20195.1"/>
    <property type="molecule type" value="Genomic_DNA"/>
</dbReference>
<evidence type="ECO:0000313" key="3">
    <source>
        <dbReference type="Proteomes" id="UP000006327"/>
    </source>
</evidence>
<dbReference type="InterPro" id="IPR003959">
    <property type="entry name" value="ATPase_AAA_core"/>
</dbReference>
<organism evidence="2 3">
    <name type="scientific">Paraglaciecola arctica BSs20135</name>
    <dbReference type="NCBI Taxonomy" id="493475"/>
    <lineage>
        <taxon>Bacteria</taxon>
        <taxon>Pseudomonadati</taxon>
        <taxon>Pseudomonadota</taxon>
        <taxon>Gammaproteobacteria</taxon>
        <taxon>Alteromonadales</taxon>
        <taxon>Alteromonadaceae</taxon>
        <taxon>Paraglaciecola</taxon>
    </lineage>
</organism>